<evidence type="ECO:0000313" key="2">
    <source>
        <dbReference type="EMBL" id="KAF7809087.1"/>
    </source>
</evidence>
<feature type="region of interest" description="Disordered" evidence="1">
    <location>
        <begin position="283"/>
        <end position="311"/>
    </location>
</feature>
<name>A0A834SWD2_9FABA</name>
<proteinExistence type="predicted"/>
<evidence type="ECO:0000313" key="3">
    <source>
        <dbReference type="Proteomes" id="UP000634136"/>
    </source>
</evidence>
<reference evidence="2" key="1">
    <citation type="submission" date="2020-09" db="EMBL/GenBank/DDBJ databases">
        <title>Genome-Enabled Discovery of Anthraquinone Biosynthesis in Senna tora.</title>
        <authorList>
            <person name="Kang S.-H."/>
            <person name="Pandey R.P."/>
            <person name="Lee C.-M."/>
            <person name="Sim J.-S."/>
            <person name="Jeong J.-T."/>
            <person name="Choi B.-S."/>
            <person name="Jung M."/>
            <person name="Ginzburg D."/>
            <person name="Zhao K."/>
            <person name="Won S.Y."/>
            <person name="Oh T.-J."/>
            <person name="Yu Y."/>
            <person name="Kim N.-H."/>
            <person name="Lee O.R."/>
            <person name="Lee T.-H."/>
            <person name="Bashyal P."/>
            <person name="Kim T.-S."/>
            <person name="Lee W.-H."/>
            <person name="Kawkins C."/>
            <person name="Kim C.-K."/>
            <person name="Kim J.S."/>
            <person name="Ahn B.O."/>
            <person name="Rhee S.Y."/>
            <person name="Sohng J.K."/>
        </authorList>
    </citation>
    <scope>NUCLEOTIDE SEQUENCE</scope>
    <source>
        <tissue evidence="2">Leaf</tissue>
    </source>
</reference>
<keyword evidence="3" id="KW-1185">Reference proteome</keyword>
<accession>A0A834SWD2</accession>
<protein>
    <submittedName>
        <fullName evidence="2">Retrovirus-related Pol polyprotein from transposon TNT 1-94</fullName>
    </submittedName>
</protein>
<feature type="region of interest" description="Disordered" evidence="1">
    <location>
        <begin position="206"/>
        <end position="227"/>
    </location>
</feature>
<dbReference type="Pfam" id="PF14223">
    <property type="entry name" value="Retrotran_gag_2"/>
    <property type="match status" value="1"/>
</dbReference>
<dbReference type="Proteomes" id="UP000634136">
    <property type="component" value="Unassembled WGS sequence"/>
</dbReference>
<dbReference type="EMBL" id="JAAIUW010000011">
    <property type="protein sequence ID" value="KAF7809087.1"/>
    <property type="molecule type" value="Genomic_DNA"/>
</dbReference>
<dbReference type="AlphaFoldDB" id="A0A834SWD2"/>
<dbReference type="PANTHER" id="PTHR47481">
    <property type="match status" value="1"/>
</dbReference>
<dbReference type="OrthoDB" id="998127at2759"/>
<sequence>MENFQSTIPPSFLITIKLDEGNYLIWRMQISAAIGGYGLERFISGASAVPPRFTSEEDERLGKITAEFLEWKEQDQLLLSWILLVWETILDFFTSQSKSKIIWFRRQLRDTKKGAMSMNEYLLKIKIAVDHLNFYGNPVSESDHIEAIFEGLPPEYDALVVSVSVLSGLHPYSVTDLECLLIEQEWRIERRSKATIESVSTVNVAQSAQPQSIDRNSENARGSYSRGRYSGRNSIGFRGGRRGRSDRSYGNWLQVTCQLCGEVGHIAHYCCHRYDRSYQGPQAAHQLTGPETVHDDHSWYAESGTTNHISH</sequence>
<organism evidence="2 3">
    <name type="scientific">Senna tora</name>
    <dbReference type="NCBI Taxonomy" id="362788"/>
    <lineage>
        <taxon>Eukaryota</taxon>
        <taxon>Viridiplantae</taxon>
        <taxon>Streptophyta</taxon>
        <taxon>Embryophyta</taxon>
        <taxon>Tracheophyta</taxon>
        <taxon>Spermatophyta</taxon>
        <taxon>Magnoliopsida</taxon>
        <taxon>eudicotyledons</taxon>
        <taxon>Gunneridae</taxon>
        <taxon>Pentapetalae</taxon>
        <taxon>rosids</taxon>
        <taxon>fabids</taxon>
        <taxon>Fabales</taxon>
        <taxon>Fabaceae</taxon>
        <taxon>Caesalpinioideae</taxon>
        <taxon>Cassia clade</taxon>
        <taxon>Senna</taxon>
    </lineage>
</organism>
<gene>
    <name evidence="2" type="ORF">G2W53_035830</name>
</gene>
<comment type="caution">
    <text evidence="2">The sequence shown here is derived from an EMBL/GenBank/DDBJ whole genome shotgun (WGS) entry which is preliminary data.</text>
</comment>
<dbReference type="PANTHER" id="PTHR47481:SF31">
    <property type="entry name" value="OS01G0873500 PROTEIN"/>
    <property type="match status" value="1"/>
</dbReference>
<evidence type="ECO:0000256" key="1">
    <source>
        <dbReference type="SAM" id="MobiDB-lite"/>
    </source>
</evidence>